<evidence type="ECO:0000313" key="3">
    <source>
        <dbReference type="Proteomes" id="UP001075354"/>
    </source>
</evidence>
<keyword evidence="3" id="KW-1185">Reference proteome</keyword>
<dbReference type="PANTHER" id="PTHR38926:SF5">
    <property type="entry name" value="F-BOX AND LEUCINE-RICH REPEAT PROTEIN 6"/>
    <property type="match status" value="1"/>
</dbReference>
<dbReference type="SUPFAM" id="SSF81383">
    <property type="entry name" value="F-box domain"/>
    <property type="match status" value="1"/>
</dbReference>
<proteinExistence type="predicted"/>
<reference evidence="2" key="1">
    <citation type="submission" date="2022-12" db="EMBL/GenBank/DDBJ databases">
        <title>Chromosome-level genome assembly of the bean flower thrips Megalurothrips usitatus.</title>
        <authorList>
            <person name="Ma L."/>
            <person name="Liu Q."/>
            <person name="Li H."/>
            <person name="Cai W."/>
        </authorList>
    </citation>
    <scope>NUCLEOTIDE SEQUENCE</scope>
    <source>
        <strain evidence="2">Cailab_2022a</strain>
    </source>
</reference>
<organism evidence="2 3">
    <name type="scientific">Megalurothrips usitatus</name>
    <name type="common">bean blossom thrips</name>
    <dbReference type="NCBI Taxonomy" id="439358"/>
    <lineage>
        <taxon>Eukaryota</taxon>
        <taxon>Metazoa</taxon>
        <taxon>Ecdysozoa</taxon>
        <taxon>Arthropoda</taxon>
        <taxon>Hexapoda</taxon>
        <taxon>Insecta</taxon>
        <taxon>Pterygota</taxon>
        <taxon>Neoptera</taxon>
        <taxon>Paraneoptera</taxon>
        <taxon>Thysanoptera</taxon>
        <taxon>Terebrantia</taxon>
        <taxon>Thripoidea</taxon>
        <taxon>Thripidae</taxon>
        <taxon>Megalurothrips</taxon>
    </lineage>
</organism>
<evidence type="ECO:0000259" key="1">
    <source>
        <dbReference type="PROSITE" id="PS50181"/>
    </source>
</evidence>
<dbReference type="PANTHER" id="PTHR38926">
    <property type="entry name" value="F-BOX DOMAIN CONTAINING PROTEIN, EXPRESSED"/>
    <property type="match status" value="1"/>
</dbReference>
<evidence type="ECO:0000313" key="2">
    <source>
        <dbReference type="EMBL" id="KAJ1526093.1"/>
    </source>
</evidence>
<dbReference type="Gene3D" id="1.20.1280.50">
    <property type="match status" value="1"/>
</dbReference>
<name>A0AAV7XJ20_9NEOP</name>
<dbReference type="InterPro" id="IPR032675">
    <property type="entry name" value="LRR_dom_sf"/>
</dbReference>
<dbReference type="EMBL" id="JAPTSV010000007">
    <property type="protein sequence ID" value="KAJ1526093.1"/>
    <property type="molecule type" value="Genomic_DNA"/>
</dbReference>
<sequence>MASTAAPSVSSDLLRCEPDVDTAPQMDAEPGSDVPESLMGALPTELLLQVLSLLPTEALSYGGAVRNVCRRWRRATECASPWRHRDLVWSSSPRDRDLFLRAAVVAPELRAVTFQPGVHVPECILQGCSRVRHLSLTSNGVCPSEDVVLALVQQYSARAETLRLEGNLSRAVSTAVLHAVAACRQLRSLRLAGTLRLPGDGAAAVAVLQALAKGCPGLRELDVERLSDWGPRLVAEVAAAKGTQLTSLVLPGRQSVVDDKVLQLVASSCGGLSALGADYADAVAVVGHLPGLRSLRLWYSYSAPDPVVLHQLAARGRQDAVSANLARLEHLSVELATETKFVELVLGACSSLRSLRLSGDFLARQVDVLLAAAPYTVEHLECCSFSLAGRDAWVIRGRLPRLRAAVLNGVACSVTAQRPGSATLTVHHCPPPE</sequence>
<comment type="caution">
    <text evidence="2">The sequence shown here is derived from an EMBL/GenBank/DDBJ whole genome shotgun (WGS) entry which is preliminary data.</text>
</comment>
<feature type="domain" description="F-box" evidence="1">
    <location>
        <begin position="36"/>
        <end position="85"/>
    </location>
</feature>
<dbReference type="SUPFAM" id="SSF52047">
    <property type="entry name" value="RNI-like"/>
    <property type="match status" value="1"/>
</dbReference>
<dbReference type="InterPro" id="IPR001810">
    <property type="entry name" value="F-box_dom"/>
</dbReference>
<dbReference type="Gene3D" id="3.80.10.10">
    <property type="entry name" value="Ribonuclease Inhibitor"/>
    <property type="match status" value="2"/>
</dbReference>
<dbReference type="PROSITE" id="PS50181">
    <property type="entry name" value="FBOX"/>
    <property type="match status" value="1"/>
</dbReference>
<dbReference type="Pfam" id="PF12937">
    <property type="entry name" value="F-box-like"/>
    <property type="match status" value="1"/>
</dbReference>
<accession>A0AAV7XJ20</accession>
<dbReference type="Proteomes" id="UP001075354">
    <property type="component" value="Chromosome 7"/>
</dbReference>
<dbReference type="InterPro" id="IPR036047">
    <property type="entry name" value="F-box-like_dom_sf"/>
</dbReference>
<protein>
    <recommendedName>
        <fullName evidence="1">F-box domain-containing protein</fullName>
    </recommendedName>
</protein>
<dbReference type="AlphaFoldDB" id="A0AAV7XJ20"/>
<gene>
    <name evidence="2" type="ORF">ONE63_009258</name>
</gene>